<dbReference type="PRINTS" id="PR00722">
    <property type="entry name" value="CHYMOTRYPSIN"/>
</dbReference>
<keyword evidence="2" id="KW-0378">Hydrolase</keyword>
<name>A0ABP0H0A6_CLALP</name>
<proteinExistence type="predicted"/>
<keyword evidence="2" id="KW-0720">Serine protease</keyword>
<dbReference type="PROSITE" id="PS50240">
    <property type="entry name" value="TRYPSIN_DOM"/>
    <property type="match status" value="1"/>
</dbReference>
<feature type="domain" description="LCCL" evidence="7">
    <location>
        <begin position="525"/>
        <end position="620"/>
    </location>
</feature>
<sequence>MSGNSYDEMSDTDQVSKMQESSEDEDADFYSIHTISKLSTSIRASMQLEITDSEYSDFEGFDKFLEEDRSIEDNQKDNGGNLVTTQSSDTDERVMEKKQKWLPIIRKKILRKNVLKSAQSGSRSSNDQSILPKETPSVTQPEIVDSDLGDSSKFLENDTSVEDHDTNSTTSEDHVTPQPTDTEDGTVENKQKWRPVIRKTILGKSVLKSSQSRSSSSNDQSILPKETPSVTQPEIVDSDSGENFLENDTSVEDHHTNSTTSEDHVTTQHTDTDEGTVENKRSQSNSSSSNNESILTNQTLTIKIEYPVRTMLTIFAFCGFLTGILILLVGAMFVLEDPKQASLRAQMEYIENEVDLTLFTGAVRIQSIKGQAVSWNSTVKISDLKEVISAIRGGFEAEGFSIASVEFFQLSPVNVTVYSYLNHTVTSLNAPKSTTNNTLKANGWRMIVRATLECTGKPSKNAIGLRVGAVEIGMIQFMLDNYLANQRIVARMEAIEVSDEFKEGLKVALRAVPRLANIKVEENQDTIFIACHKKGADMPLSNILVRCPPDCHEAKVSEIIGTHSYHIQSSVCLAATHNHVIQLQNGGVVEYLESGTGFVFEGIPSNGVNSTSREEFSRQFIVKKPGSSWAIPDPTVTPTTTLKPLQEPTLILMEIAFMLLELDGQKVSFSMLTVRHVNNLVVEAITIKFKAALQAIGFDIVLIKVANLSPSLLNVASVKVKLHVYGGFMANAWAMFPYKPWKNAAVDRLEEKVTEFLGRIHTVDFEIKLNLNFVSQLEITPSTTQAPITKYTSKCGCGDVFFIQINDSPEKTKILSIYKSLLNAFTFDQLELGLGLALDGTIITRVGQDLAKETLRRLEEELNLPERNEISLWRLLADLESESSFLMQGIGKRKKLLIISSSYVFGADAKNIEIYLNRIKDRGVSIAYVGYEWDQKLLQAVYYPLKFASKPSSDFVFHVDNLNYFNRLAKFMGNVIRRYVCESPPTACEDLHFAIPPPINMQYNFSVDGSRNSYTKGIPVGTGLKEYTSEAGSSYNGVDLPATQTFRKTEPDKDQAFYRRDRCGQQANQPSFPSGRIVGGSEALPHSWPWAISINYVKMQNGRYNYNFWKCGGSVIDKRWILTAAHCFANGNTLEKESKYQVAIGIHDQRDMNGLYGNIYKIDRIVHHPQYDDYRNKFDIALLYLDRDIQYRREVAPVCLPNADVIPATARECWVVGWGYTSNSAETDRYKLKQAVQRIESPTKCQSVYKRYYYDPNYNLCSKRSTTSNVNMQCRGDSGGPLVCRENGRWVQYGISNFGPKMCESGGESGYFLVSSAMQWICCYVKLSPCTFVKCNYSDI</sequence>
<keyword evidence="5" id="KW-0472">Membrane</keyword>
<dbReference type="EMBL" id="CAWYQH010000163">
    <property type="protein sequence ID" value="CAK8697418.1"/>
    <property type="molecule type" value="Genomic_DNA"/>
</dbReference>
<dbReference type="InterPro" id="IPR036465">
    <property type="entry name" value="vWFA_dom_sf"/>
</dbReference>
<feature type="compositionally biased region" description="Low complexity" evidence="4">
    <location>
        <begin position="205"/>
        <end position="221"/>
    </location>
</feature>
<dbReference type="Gene3D" id="2.170.130.20">
    <property type="entry name" value="LCCL-like domain"/>
    <property type="match status" value="1"/>
</dbReference>
<evidence type="ECO:0000259" key="7">
    <source>
        <dbReference type="PROSITE" id="PS50820"/>
    </source>
</evidence>
<feature type="compositionally biased region" description="Basic and acidic residues" evidence="4">
    <location>
        <begin position="251"/>
        <end position="281"/>
    </location>
</feature>
<dbReference type="SMART" id="SM00603">
    <property type="entry name" value="LCCL"/>
    <property type="match status" value="1"/>
</dbReference>
<dbReference type="PANTHER" id="PTHR24252:SF11">
    <property type="entry name" value="ATRIAL NATRIURETIC PEPTIDE-CONVERTING ENZYME ISOFORM X1"/>
    <property type="match status" value="1"/>
</dbReference>
<dbReference type="SUPFAM" id="SSF53300">
    <property type="entry name" value="vWA-like"/>
    <property type="match status" value="1"/>
</dbReference>
<dbReference type="Pfam" id="PF03815">
    <property type="entry name" value="LCCL"/>
    <property type="match status" value="1"/>
</dbReference>
<dbReference type="SUPFAM" id="SSF69848">
    <property type="entry name" value="LCCL domain"/>
    <property type="match status" value="1"/>
</dbReference>
<feature type="transmembrane region" description="Helical" evidence="5">
    <location>
        <begin position="312"/>
        <end position="335"/>
    </location>
</feature>
<protein>
    <submittedName>
        <fullName evidence="8">Uncharacterized protein</fullName>
    </submittedName>
</protein>
<feature type="domain" description="Peptidase S1" evidence="6">
    <location>
        <begin position="1077"/>
        <end position="1326"/>
    </location>
</feature>
<evidence type="ECO:0000313" key="9">
    <source>
        <dbReference type="Proteomes" id="UP001642483"/>
    </source>
</evidence>
<feature type="region of interest" description="Disordered" evidence="4">
    <location>
        <begin position="1"/>
        <end position="26"/>
    </location>
</feature>
<organism evidence="8 9">
    <name type="scientific">Clavelina lepadiformis</name>
    <name type="common">Light-bulb sea squirt</name>
    <name type="synonym">Ascidia lepadiformis</name>
    <dbReference type="NCBI Taxonomy" id="159417"/>
    <lineage>
        <taxon>Eukaryota</taxon>
        <taxon>Metazoa</taxon>
        <taxon>Chordata</taxon>
        <taxon>Tunicata</taxon>
        <taxon>Ascidiacea</taxon>
        <taxon>Aplousobranchia</taxon>
        <taxon>Clavelinidae</taxon>
        <taxon>Clavelina</taxon>
    </lineage>
</organism>
<feature type="compositionally biased region" description="Polar residues" evidence="4">
    <location>
        <begin position="116"/>
        <end position="129"/>
    </location>
</feature>
<dbReference type="SUPFAM" id="SSF50494">
    <property type="entry name" value="Trypsin-like serine proteases"/>
    <property type="match status" value="1"/>
</dbReference>
<dbReference type="Proteomes" id="UP001642483">
    <property type="component" value="Unassembled WGS sequence"/>
</dbReference>
<evidence type="ECO:0000313" key="8">
    <source>
        <dbReference type="EMBL" id="CAK8697418.1"/>
    </source>
</evidence>
<keyword evidence="5" id="KW-1133">Transmembrane helix</keyword>
<feature type="region of interest" description="Disordered" evidence="4">
    <location>
        <begin position="116"/>
        <end position="292"/>
    </location>
</feature>
<accession>A0ABP0H0A6</accession>
<dbReference type="Gene3D" id="2.40.10.10">
    <property type="entry name" value="Trypsin-like serine proteases"/>
    <property type="match status" value="1"/>
</dbReference>
<feature type="compositionally biased region" description="Polar residues" evidence="4">
    <location>
        <begin position="77"/>
        <end position="88"/>
    </location>
</feature>
<keyword evidence="9" id="KW-1185">Reference proteome</keyword>
<dbReference type="PROSITE" id="PS50820">
    <property type="entry name" value="LCCL"/>
    <property type="match status" value="1"/>
</dbReference>
<dbReference type="InterPro" id="IPR001254">
    <property type="entry name" value="Trypsin_dom"/>
</dbReference>
<reference evidence="8 9" key="1">
    <citation type="submission" date="2024-02" db="EMBL/GenBank/DDBJ databases">
        <authorList>
            <person name="Daric V."/>
            <person name="Darras S."/>
        </authorList>
    </citation>
    <scope>NUCLEOTIDE SEQUENCE [LARGE SCALE GENOMIC DNA]</scope>
</reference>
<dbReference type="InterPro" id="IPR018114">
    <property type="entry name" value="TRYPSIN_HIS"/>
</dbReference>
<evidence type="ECO:0000256" key="5">
    <source>
        <dbReference type="SAM" id="Phobius"/>
    </source>
</evidence>
<dbReference type="InterPro" id="IPR009003">
    <property type="entry name" value="Peptidase_S1_PA"/>
</dbReference>
<keyword evidence="3" id="KW-1015">Disulfide bond</keyword>
<dbReference type="Pfam" id="PF00089">
    <property type="entry name" value="Trypsin"/>
    <property type="match status" value="1"/>
</dbReference>
<comment type="caution">
    <text evidence="8">The sequence shown here is derived from an EMBL/GenBank/DDBJ whole genome shotgun (WGS) entry which is preliminary data.</text>
</comment>
<feature type="region of interest" description="Disordered" evidence="4">
    <location>
        <begin position="69"/>
        <end position="95"/>
    </location>
</feature>
<dbReference type="CDD" id="cd00190">
    <property type="entry name" value="Tryp_SPc"/>
    <property type="match status" value="1"/>
</dbReference>
<evidence type="ECO:0000256" key="4">
    <source>
        <dbReference type="SAM" id="MobiDB-lite"/>
    </source>
</evidence>
<dbReference type="InterPro" id="IPR043504">
    <property type="entry name" value="Peptidase_S1_PA_chymotrypsin"/>
</dbReference>
<feature type="compositionally biased region" description="Polar residues" evidence="4">
    <location>
        <begin position="1"/>
        <end position="19"/>
    </location>
</feature>
<gene>
    <name evidence="8" type="ORF">CVLEPA_LOCUS30648</name>
</gene>
<dbReference type="InterPro" id="IPR004043">
    <property type="entry name" value="LCCL"/>
</dbReference>
<feature type="compositionally biased region" description="Low complexity" evidence="4">
    <location>
        <begin position="282"/>
        <end position="292"/>
    </location>
</feature>
<evidence type="ECO:0000259" key="6">
    <source>
        <dbReference type="PROSITE" id="PS50240"/>
    </source>
</evidence>
<dbReference type="PROSITE" id="PS00134">
    <property type="entry name" value="TRYPSIN_HIS"/>
    <property type="match status" value="1"/>
</dbReference>
<dbReference type="SMART" id="SM00020">
    <property type="entry name" value="Tryp_SPc"/>
    <property type="match status" value="1"/>
</dbReference>
<dbReference type="InterPro" id="IPR001314">
    <property type="entry name" value="Peptidase_S1A"/>
</dbReference>
<dbReference type="PANTHER" id="PTHR24252">
    <property type="entry name" value="ACROSIN-RELATED"/>
    <property type="match status" value="1"/>
</dbReference>
<feature type="compositionally biased region" description="Basic and acidic residues" evidence="4">
    <location>
        <begin position="153"/>
        <end position="175"/>
    </location>
</feature>
<keyword evidence="1" id="KW-0645">Protease</keyword>
<dbReference type="InterPro" id="IPR036609">
    <property type="entry name" value="LCCL_sf"/>
</dbReference>
<evidence type="ECO:0000256" key="3">
    <source>
        <dbReference type="ARBA" id="ARBA00023157"/>
    </source>
</evidence>
<evidence type="ECO:0000256" key="2">
    <source>
        <dbReference type="ARBA" id="ARBA00022825"/>
    </source>
</evidence>
<evidence type="ECO:0000256" key="1">
    <source>
        <dbReference type="ARBA" id="ARBA00022670"/>
    </source>
</evidence>
<keyword evidence="5" id="KW-0812">Transmembrane</keyword>